<reference evidence="2 3" key="1">
    <citation type="submission" date="2015-01" db="EMBL/GenBank/DDBJ databases">
        <title>The Genome Sequence of Exophiala oligosperma CBS72588.</title>
        <authorList>
            <consortium name="The Broad Institute Genomics Platform"/>
            <person name="Cuomo C."/>
            <person name="de Hoog S."/>
            <person name="Gorbushina A."/>
            <person name="Stielow B."/>
            <person name="Teixiera M."/>
            <person name="Abouelleil A."/>
            <person name="Chapman S.B."/>
            <person name="Priest M."/>
            <person name="Young S.K."/>
            <person name="Wortman J."/>
            <person name="Nusbaum C."/>
            <person name="Birren B."/>
        </authorList>
    </citation>
    <scope>NUCLEOTIDE SEQUENCE [LARGE SCALE GENOMIC DNA]</scope>
    <source>
        <strain evidence="2 3">CBS 72588</strain>
    </source>
</reference>
<evidence type="ECO:0000313" key="2">
    <source>
        <dbReference type="EMBL" id="KIW36455.1"/>
    </source>
</evidence>
<protein>
    <submittedName>
        <fullName evidence="2">Uncharacterized protein</fullName>
    </submittedName>
</protein>
<evidence type="ECO:0000256" key="1">
    <source>
        <dbReference type="SAM" id="MobiDB-lite"/>
    </source>
</evidence>
<dbReference type="OrthoDB" id="4226417at2759"/>
<feature type="compositionally biased region" description="Polar residues" evidence="1">
    <location>
        <begin position="10"/>
        <end position="24"/>
    </location>
</feature>
<proteinExistence type="predicted"/>
<dbReference type="AlphaFoldDB" id="A0A0D2D2J9"/>
<name>A0A0D2D2J9_9EURO</name>
<dbReference type="GeneID" id="27363384"/>
<gene>
    <name evidence="2" type="ORF">PV06_11310</name>
</gene>
<dbReference type="EMBL" id="KN847357">
    <property type="protein sequence ID" value="KIW36455.1"/>
    <property type="molecule type" value="Genomic_DNA"/>
</dbReference>
<feature type="compositionally biased region" description="Polar residues" evidence="1">
    <location>
        <begin position="31"/>
        <end position="40"/>
    </location>
</feature>
<evidence type="ECO:0000313" key="3">
    <source>
        <dbReference type="Proteomes" id="UP000053342"/>
    </source>
</evidence>
<feature type="region of interest" description="Disordered" evidence="1">
    <location>
        <begin position="1"/>
        <end position="45"/>
    </location>
</feature>
<organism evidence="2 3">
    <name type="scientific">Exophiala oligosperma</name>
    <dbReference type="NCBI Taxonomy" id="215243"/>
    <lineage>
        <taxon>Eukaryota</taxon>
        <taxon>Fungi</taxon>
        <taxon>Dikarya</taxon>
        <taxon>Ascomycota</taxon>
        <taxon>Pezizomycotina</taxon>
        <taxon>Eurotiomycetes</taxon>
        <taxon>Chaetothyriomycetidae</taxon>
        <taxon>Chaetothyriales</taxon>
        <taxon>Herpotrichiellaceae</taxon>
        <taxon>Exophiala</taxon>
    </lineage>
</organism>
<dbReference type="Proteomes" id="UP000053342">
    <property type="component" value="Unassembled WGS sequence"/>
</dbReference>
<dbReference type="HOGENOM" id="CLU_1038408_0_0_1"/>
<sequence length="268" mass="29958">MATSKHLKSSTRGQTGPSTVTKTISVPKFHGSQSNAQSDSSNEDDKEIIATRKRPILDLTVETEQLNALISVARRIESPEDVVLVRQTSKERLYEKARLLAQFRQQPFFLKTFEIFCSSLMVDIVCEFVEFSLLYLVEHARLPTQKEVVAITGQARARLPGSSQSEVWKIKPGKCLGEPEICQRNSHKGIPAANVDVQDLGNIIMTLVTKSNESERKPDPGRYTLQLVDFLKQTLTESASHLTQHGLLSSGWRRKHLLSLVSATDPPH</sequence>
<keyword evidence="3" id="KW-1185">Reference proteome</keyword>
<accession>A0A0D2D2J9</accession>
<dbReference type="RefSeq" id="XP_016256671.1">
    <property type="nucleotide sequence ID" value="XM_016412957.1"/>
</dbReference>
<dbReference type="VEuPathDB" id="FungiDB:PV06_11310"/>